<keyword evidence="2" id="KW-1185">Reference proteome</keyword>
<reference evidence="1" key="1">
    <citation type="submission" date="2022-07" db="EMBL/GenBank/DDBJ databases">
        <authorList>
            <person name="Trinca V."/>
            <person name="Uliana J.V.C."/>
            <person name="Torres T.T."/>
            <person name="Ward R.J."/>
            <person name="Monesi N."/>
        </authorList>
    </citation>
    <scope>NUCLEOTIDE SEQUENCE</scope>
    <source>
        <strain evidence="1">HSMRA1968</strain>
        <tissue evidence="1">Whole embryos</tissue>
    </source>
</reference>
<dbReference type="Proteomes" id="UP001151699">
    <property type="component" value="Chromosome A"/>
</dbReference>
<organism evidence="1 2">
    <name type="scientific">Pseudolycoriella hygida</name>
    <dbReference type="NCBI Taxonomy" id="35572"/>
    <lineage>
        <taxon>Eukaryota</taxon>
        <taxon>Metazoa</taxon>
        <taxon>Ecdysozoa</taxon>
        <taxon>Arthropoda</taxon>
        <taxon>Hexapoda</taxon>
        <taxon>Insecta</taxon>
        <taxon>Pterygota</taxon>
        <taxon>Neoptera</taxon>
        <taxon>Endopterygota</taxon>
        <taxon>Diptera</taxon>
        <taxon>Nematocera</taxon>
        <taxon>Sciaroidea</taxon>
        <taxon>Sciaridae</taxon>
        <taxon>Pseudolycoriella</taxon>
    </lineage>
</organism>
<gene>
    <name evidence="1" type="ORF">Bhyg_04227</name>
</gene>
<dbReference type="EMBL" id="WJQU01000001">
    <property type="protein sequence ID" value="KAJ6648995.1"/>
    <property type="molecule type" value="Genomic_DNA"/>
</dbReference>
<name>A0A9Q0S9X9_9DIPT</name>
<protein>
    <submittedName>
        <fullName evidence="1">Uncharacterized protein</fullName>
    </submittedName>
</protein>
<sequence>MQDTDILRCGLKDFDENVEDEKVDRIATVVTGYNENGTKLEQILEIAKSNDGTGATIAKIPIENKHFKQKSAFFSGRHRHSPMRVQFAGVAVSSKVEILD</sequence>
<accession>A0A9Q0S9X9</accession>
<dbReference type="AlphaFoldDB" id="A0A9Q0S9X9"/>
<proteinExistence type="predicted"/>
<comment type="caution">
    <text evidence="1">The sequence shown here is derived from an EMBL/GenBank/DDBJ whole genome shotgun (WGS) entry which is preliminary data.</text>
</comment>
<evidence type="ECO:0000313" key="2">
    <source>
        <dbReference type="Proteomes" id="UP001151699"/>
    </source>
</evidence>
<evidence type="ECO:0000313" key="1">
    <source>
        <dbReference type="EMBL" id="KAJ6648995.1"/>
    </source>
</evidence>